<proteinExistence type="predicted"/>
<evidence type="ECO:0000313" key="2">
    <source>
        <dbReference type="Proteomes" id="UP000789570"/>
    </source>
</evidence>
<dbReference type="OrthoDB" id="2963168at2759"/>
<dbReference type="InterPro" id="IPR043129">
    <property type="entry name" value="ATPase_NBD"/>
</dbReference>
<comment type="caution">
    <text evidence="1">The sequence shown here is derived from an EMBL/GenBank/DDBJ whole genome shotgun (WGS) entry which is preliminary data.</text>
</comment>
<dbReference type="PANTHER" id="PTHR14187">
    <property type="entry name" value="ALPHA KINASE/ELONGATION FACTOR 2 KINASE"/>
    <property type="match status" value="1"/>
</dbReference>
<dbReference type="Proteomes" id="UP000789570">
    <property type="component" value="Unassembled WGS sequence"/>
</dbReference>
<dbReference type="Gene3D" id="3.30.420.40">
    <property type="match status" value="2"/>
</dbReference>
<accession>A0A9N9FDC4</accession>
<sequence>MSKKSSITAEITAARLTTERQIVQQLKLNHGLYLDGHGIRPSNEAIFSDDGRLEISLYKGEPIVYTNINDPTSSTNLFTFNNDVRDNMSEVSYLQTFDACINFPIAEFIYEGELLELFSKCKDKNDENLNLSYGHIFARKVMVGGKLFIKNSNLASSKQIDTIQTHLTGIYNFTKYNKENPFSNVDWCHLPRVETSNGQVITSKLILTNWMNNLYQKNMFDIISYNDIIPVFQLNPDIYDFDDFEIQPGVANFGKQLSFKRWAEHANLFLLFQGLTFNKFYKNYEVEVSKKIAFKFIDIPVIKPIKRSYLKFIKPATNLDEFFISNNIASVKDTSSFPFIKKYDKFNNLVNKDHIHLVVKCEQYEILIDHVHAKHTKEFEESIEIALKSIEPYKALQDTFDEFGHLFPQRIVLGRSFHSNLPNISSNSFNNVSLESLNSESLKSYLDHLNVSYLLTHAGEIIDIDNDAELSNLIQDTNSDLEIIEFDKIISTSDIIFRSNQYKDIAKLLNVQNDLKIIMTGITDLKDLDDNNVEHYKYVKIEPSLKDSDYEVFGSIVLGKKKLEECFISFGMYDLNGFTAIIKTSNFRITECHILWFIIGKPSKLSVFSPRNRSFEVVDLIKAQFLLKPDKSYYRINIENTTLHGNNYFFINSDYSTTNFGPNHIKIAGWESNAIDVKISNCNSIYDDVQIINSTYDESRLFKLDLNICILRSSLLKINNGGEEYSLDTIGHKMTFKNRNLDIKELKMIPFSNEELECSLVAIYGNRPEVSYVILSVPSKFTYRKYFKIRKLLKGGLLNTIRLISASEATAIHCMKTIRNENLLVKPLSQFLVVNCGGAMVELTIRQLLSDDTLAEKSLSSGGLCGSIYVDREFLEYITKKVGPDALKDLKNNHGGQLKFLVQQYQEIKHSFTGNKDDYNICEMNLEEICPDIKRYVAGTYKDDLERNKWIVKLFYDDVKQMFDPIIVQIIKLIHEQLNFSESCFTIFLVGGFSESKYLQKCIEQEFQHLVQNIFVPEKPIEAVLRGSFQYTSNLISTRVINMTYGIKQDGLFKRIVDIGTEVNEKQEFELELNPENEAEIYIEMYETTVKDPKFCDELGVNLFGTIKLGGPKVWYNQLFQSKLVFLFGQSEIRVYIKDQYGMYIKPDFEILD</sequence>
<dbReference type="SUPFAM" id="SSF53067">
    <property type="entry name" value="Actin-like ATPase domain"/>
    <property type="match status" value="1"/>
</dbReference>
<dbReference type="PANTHER" id="PTHR14187:SF5">
    <property type="entry name" value="HEAT SHOCK 70 KDA PROTEIN 12A"/>
    <property type="match status" value="1"/>
</dbReference>
<keyword evidence="2" id="KW-1185">Reference proteome</keyword>
<dbReference type="Gene3D" id="3.90.640.10">
    <property type="entry name" value="Actin, Chain A, domain 4"/>
    <property type="match status" value="1"/>
</dbReference>
<name>A0A9N9FDC4_9GLOM</name>
<dbReference type="AlphaFoldDB" id="A0A9N9FDC4"/>
<reference evidence="1" key="1">
    <citation type="submission" date="2021-06" db="EMBL/GenBank/DDBJ databases">
        <authorList>
            <person name="Kallberg Y."/>
            <person name="Tangrot J."/>
            <person name="Rosling A."/>
        </authorList>
    </citation>
    <scope>NUCLEOTIDE SEQUENCE</scope>
    <source>
        <strain evidence="1">UK204</strain>
    </source>
</reference>
<gene>
    <name evidence="1" type="ORF">FCALED_LOCUS4901</name>
</gene>
<protein>
    <submittedName>
        <fullName evidence="1">8949_t:CDS:1</fullName>
    </submittedName>
</protein>
<organism evidence="1 2">
    <name type="scientific">Funneliformis caledonium</name>
    <dbReference type="NCBI Taxonomy" id="1117310"/>
    <lineage>
        <taxon>Eukaryota</taxon>
        <taxon>Fungi</taxon>
        <taxon>Fungi incertae sedis</taxon>
        <taxon>Mucoromycota</taxon>
        <taxon>Glomeromycotina</taxon>
        <taxon>Glomeromycetes</taxon>
        <taxon>Glomerales</taxon>
        <taxon>Glomeraceae</taxon>
        <taxon>Funneliformis</taxon>
    </lineage>
</organism>
<dbReference type="EMBL" id="CAJVPQ010000990">
    <property type="protein sequence ID" value="CAG8525185.1"/>
    <property type="molecule type" value="Genomic_DNA"/>
</dbReference>
<evidence type="ECO:0000313" key="1">
    <source>
        <dbReference type="EMBL" id="CAG8525185.1"/>
    </source>
</evidence>